<proteinExistence type="predicted"/>
<organism evidence="1 2">
    <name type="scientific">Smittium culicis</name>
    <dbReference type="NCBI Taxonomy" id="133412"/>
    <lineage>
        <taxon>Eukaryota</taxon>
        <taxon>Fungi</taxon>
        <taxon>Fungi incertae sedis</taxon>
        <taxon>Zoopagomycota</taxon>
        <taxon>Kickxellomycotina</taxon>
        <taxon>Harpellomycetes</taxon>
        <taxon>Harpellales</taxon>
        <taxon>Legeriomycetaceae</taxon>
        <taxon>Smittium</taxon>
    </lineage>
</organism>
<keyword evidence="2" id="KW-1185">Reference proteome</keyword>
<sequence>MVVVTPGVVIHNEAVRMDSYTGSPLYTPRSKIGCVSELRRAGWFLPARVGCCRSLRAVAFSERYTYHAVARAS</sequence>
<name>A0A1R1XXU1_9FUNG</name>
<gene>
    <name evidence="1" type="ORF">AYI70_g4798</name>
</gene>
<dbReference type="EMBL" id="LSSN01001520">
    <property type="protein sequence ID" value="OMJ19336.1"/>
    <property type="molecule type" value="Genomic_DNA"/>
</dbReference>
<accession>A0A1R1XXU1</accession>
<evidence type="ECO:0000313" key="1">
    <source>
        <dbReference type="EMBL" id="OMJ19336.1"/>
    </source>
</evidence>
<comment type="caution">
    <text evidence="1">The sequence shown here is derived from an EMBL/GenBank/DDBJ whole genome shotgun (WGS) entry which is preliminary data.</text>
</comment>
<dbReference type="Proteomes" id="UP000187283">
    <property type="component" value="Unassembled WGS sequence"/>
</dbReference>
<reference evidence="1 2" key="1">
    <citation type="submission" date="2017-01" db="EMBL/GenBank/DDBJ databases">
        <authorList>
            <person name="Mah S.A."/>
            <person name="Swanson W.J."/>
            <person name="Moy G.W."/>
            <person name="Vacquier V.D."/>
        </authorList>
    </citation>
    <scope>NUCLEOTIDE SEQUENCE [LARGE SCALE GENOMIC DNA]</scope>
    <source>
        <strain evidence="1 2">GSMNP</strain>
    </source>
</reference>
<protein>
    <submittedName>
        <fullName evidence="1">Uncharacterized protein</fullName>
    </submittedName>
</protein>
<dbReference type="AlphaFoldDB" id="A0A1R1XXU1"/>
<evidence type="ECO:0000313" key="2">
    <source>
        <dbReference type="Proteomes" id="UP000187283"/>
    </source>
</evidence>